<dbReference type="Pfam" id="PF04542">
    <property type="entry name" value="Sigma70_r2"/>
    <property type="match status" value="1"/>
</dbReference>
<evidence type="ECO:0000256" key="4">
    <source>
        <dbReference type="ARBA" id="ARBA00023125"/>
    </source>
</evidence>
<dbReference type="InterPro" id="IPR014284">
    <property type="entry name" value="RNA_pol_sigma-70_dom"/>
</dbReference>
<keyword evidence="2" id="KW-0805">Transcription regulation</keyword>
<evidence type="ECO:0000256" key="5">
    <source>
        <dbReference type="ARBA" id="ARBA00023163"/>
    </source>
</evidence>
<evidence type="ECO:0000256" key="3">
    <source>
        <dbReference type="ARBA" id="ARBA00023082"/>
    </source>
</evidence>
<feature type="domain" description="RNA polymerase sigma factor 70 region 4 type 2" evidence="7">
    <location>
        <begin position="127"/>
        <end position="178"/>
    </location>
</feature>
<evidence type="ECO:0000313" key="9">
    <source>
        <dbReference type="Proteomes" id="UP000325286"/>
    </source>
</evidence>
<evidence type="ECO:0000259" key="6">
    <source>
        <dbReference type="Pfam" id="PF04542"/>
    </source>
</evidence>
<evidence type="ECO:0000256" key="2">
    <source>
        <dbReference type="ARBA" id="ARBA00023015"/>
    </source>
</evidence>
<dbReference type="SUPFAM" id="SSF88659">
    <property type="entry name" value="Sigma3 and sigma4 domains of RNA polymerase sigma factors"/>
    <property type="match status" value="1"/>
</dbReference>
<name>A0A5B9R0M2_9BACT</name>
<dbReference type="GO" id="GO:0016987">
    <property type="term" value="F:sigma factor activity"/>
    <property type="evidence" value="ECO:0007669"/>
    <property type="project" value="UniProtKB-KW"/>
</dbReference>
<protein>
    <submittedName>
        <fullName evidence="8">ECF RNA polymerase sigma factor SigE</fullName>
    </submittedName>
</protein>
<sequence>MNRASPPLILMPAMTDANRWTEILTEHRDWLRTVIRARLFDLHASEDLLQDVAIAVLAQDNRPTEQEHIAPWLYRITLRKIINYQRFQGRQKNLLRRYGRLRQHAETDDAEQGEALHWLMQREQAAELRTALAKLSQGDREMLMLKYTHQWSYAQIASSLGVSPKTIEYRLLRARKSLRAELTRVSGEVCHD</sequence>
<keyword evidence="9" id="KW-1185">Reference proteome</keyword>
<dbReference type="InterPro" id="IPR013324">
    <property type="entry name" value="RNA_pol_sigma_r3/r4-like"/>
</dbReference>
<gene>
    <name evidence="8" type="primary">sigE_3</name>
    <name evidence="8" type="ORF">UC8_18120</name>
</gene>
<dbReference type="InterPro" id="IPR007627">
    <property type="entry name" value="RNA_pol_sigma70_r2"/>
</dbReference>
<dbReference type="EMBL" id="CP042914">
    <property type="protein sequence ID" value="QEG39813.1"/>
    <property type="molecule type" value="Genomic_DNA"/>
</dbReference>
<dbReference type="PANTHER" id="PTHR43133:SF8">
    <property type="entry name" value="RNA POLYMERASE SIGMA FACTOR HI_1459-RELATED"/>
    <property type="match status" value="1"/>
</dbReference>
<accession>A0A5B9R0M2</accession>
<dbReference type="InterPro" id="IPR036388">
    <property type="entry name" value="WH-like_DNA-bd_sf"/>
</dbReference>
<dbReference type="InterPro" id="IPR013325">
    <property type="entry name" value="RNA_pol_sigma_r2"/>
</dbReference>
<dbReference type="Pfam" id="PF08281">
    <property type="entry name" value="Sigma70_r4_2"/>
    <property type="match status" value="1"/>
</dbReference>
<feature type="domain" description="RNA polymerase sigma-70 region 2" evidence="6">
    <location>
        <begin position="25"/>
        <end position="90"/>
    </location>
</feature>
<comment type="similarity">
    <text evidence="1">Belongs to the sigma-70 factor family. ECF subfamily.</text>
</comment>
<dbReference type="NCBIfam" id="TIGR02937">
    <property type="entry name" value="sigma70-ECF"/>
    <property type="match status" value="1"/>
</dbReference>
<dbReference type="PANTHER" id="PTHR43133">
    <property type="entry name" value="RNA POLYMERASE ECF-TYPE SIGMA FACTO"/>
    <property type="match status" value="1"/>
</dbReference>
<dbReference type="CDD" id="cd06171">
    <property type="entry name" value="Sigma70_r4"/>
    <property type="match status" value="1"/>
</dbReference>
<dbReference type="InterPro" id="IPR013249">
    <property type="entry name" value="RNA_pol_sigma70_r4_t2"/>
</dbReference>
<keyword evidence="5" id="KW-0804">Transcription</keyword>
<proteinExistence type="inferred from homology"/>
<dbReference type="AlphaFoldDB" id="A0A5B9R0M2"/>
<keyword evidence="3" id="KW-0731">Sigma factor</keyword>
<keyword evidence="4" id="KW-0238">DNA-binding</keyword>
<evidence type="ECO:0000256" key="1">
    <source>
        <dbReference type="ARBA" id="ARBA00010641"/>
    </source>
</evidence>
<dbReference type="Proteomes" id="UP000325286">
    <property type="component" value="Chromosome"/>
</dbReference>
<dbReference type="GO" id="GO:0006352">
    <property type="term" value="P:DNA-templated transcription initiation"/>
    <property type="evidence" value="ECO:0007669"/>
    <property type="project" value="InterPro"/>
</dbReference>
<evidence type="ECO:0000313" key="8">
    <source>
        <dbReference type="EMBL" id="QEG39813.1"/>
    </source>
</evidence>
<dbReference type="GO" id="GO:0003677">
    <property type="term" value="F:DNA binding"/>
    <property type="evidence" value="ECO:0007669"/>
    <property type="project" value="UniProtKB-KW"/>
</dbReference>
<evidence type="ECO:0000259" key="7">
    <source>
        <dbReference type="Pfam" id="PF08281"/>
    </source>
</evidence>
<dbReference type="InterPro" id="IPR039425">
    <property type="entry name" value="RNA_pol_sigma-70-like"/>
</dbReference>
<dbReference type="SUPFAM" id="SSF88946">
    <property type="entry name" value="Sigma2 domain of RNA polymerase sigma factors"/>
    <property type="match status" value="1"/>
</dbReference>
<reference evidence="8 9" key="1">
    <citation type="submission" date="2019-08" db="EMBL/GenBank/DDBJ databases">
        <title>Deep-cultivation of Planctomycetes and their phenomic and genomic characterization uncovers novel biology.</title>
        <authorList>
            <person name="Wiegand S."/>
            <person name="Jogler M."/>
            <person name="Boedeker C."/>
            <person name="Pinto D."/>
            <person name="Vollmers J."/>
            <person name="Rivas-Marin E."/>
            <person name="Kohn T."/>
            <person name="Peeters S.H."/>
            <person name="Heuer A."/>
            <person name="Rast P."/>
            <person name="Oberbeckmann S."/>
            <person name="Bunk B."/>
            <person name="Jeske O."/>
            <person name="Meyerdierks A."/>
            <person name="Storesund J.E."/>
            <person name="Kallscheuer N."/>
            <person name="Luecker S."/>
            <person name="Lage O.M."/>
            <person name="Pohl T."/>
            <person name="Merkel B.J."/>
            <person name="Hornburger P."/>
            <person name="Mueller R.-W."/>
            <person name="Bruemmer F."/>
            <person name="Labrenz M."/>
            <person name="Spormann A.M."/>
            <person name="Op den Camp H."/>
            <person name="Overmann J."/>
            <person name="Amann R."/>
            <person name="Jetten M.S.M."/>
            <person name="Mascher T."/>
            <person name="Medema M.H."/>
            <person name="Devos D.P."/>
            <person name="Kaster A.-K."/>
            <person name="Ovreas L."/>
            <person name="Rohde M."/>
            <person name="Galperin M.Y."/>
            <person name="Jogler C."/>
        </authorList>
    </citation>
    <scope>NUCLEOTIDE SEQUENCE [LARGE SCALE GENOMIC DNA]</scope>
    <source>
        <strain evidence="8 9">UC8</strain>
    </source>
</reference>
<dbReference type="Gene3D" id="1.10.10.10">
    <property type="entry name" value="Winged helix-like DNA-binding domain superfamily/Winged helix DNA-binding domain"/>
    <property type="match status" value="1"/>
</dbReference>
<dbReference type="KEGG" id="rul:UC8_18120"/>
<organism evidence="8 9">
    <name type="scientific">Roseimaritima ulvae</name>
    <dbReference type="NCBI Taxonomy" id="980254"/>
    <lineage>
        <taxon>Bacteria</taxon>
        <taxon>Pseudomonadati</taxon>
        <taxon>Planctomycetota</taxon>
        <taxon>Planctomycetia</taxon>
        <taxon>Pirellulales</taxon>
        <taxon>Pirellulaceae</taxon>
        <taxon>Roseimaritima</taxon>
    </lineage>
</organism>
<dbReference type="Gene3D" id="1.10.1740.10">
    <property type="match status" value="1"/>
</dbReference>